<evidence type="ECO:0000256" key="1">
    <source>
        <dbReference type="ARBA" id="ARBA00000085"/>
    </source>
</evidence>
<keyword evidence="4" id="KW-1003">Cell membrane</keyword>
<keyword evidence="4" id="KW-0472">Membrane</keyword>
<dbReference type="GO" id="GO:0000155">
    <property type="term" value="F:phosphorelay sensor kinase activity"/>
    <property type="evidence" value="ECO:0007669"/>
    <property type="project" value="InterPro"/>
</dbReference>
<evidence type="ECO:0000259" key="9">
    <source>
        <dbReference type="PROSITE" id="PS50109"/>
    </source>
</evidence>
<keyword evidence="11" id="KW-1185">Reference proteome</keyword>
<feature type="domain" description="Histidine kinase" evidence="9">
    <location>
        <begin position="266"/>
        <end position="480"/>
    </location>
</feature>
<dbReference type="SUPFAM" id="SSF47384">
    <property type="entry name" value="Homodimeric domain of signal transducing histidine kinase"/>
    <property type="match status" value="1"/>
</dbReference>
<evidence type="ECO:0000256" key="5">
    <source>
        <dbReference type="ARBA" id="ARBA00022679"/>
    </source>
</evidence>
<name>A0AAW9QSN9_9CHRO</name>
<dbReference type="CDD" id="cd00082">
    <property type="entry name" value="HisKA"/>
    <property type="match status" value="1"/>
</dbReference>
<dbReference type="SMART" id="SM00388">
    <property type="entry name" value="HisKA"/>
    <property type="match status" value="1"/>
</dbReference>
<keyword evidence="7 10" id="KW-0418">Kinase</keyword>
<dbReference type="Proteomes" id="UP001328733">
    <property type="component" value="Unassembled WGS sequence"/>
</dbReference>
<evidence type="ECO:0000313" key="10">
    <source>
        <dbReference type="EMBL" id="MEG3436503.1"/>
    </source>
</evidence>
<reference evidence="10 11" key="1">
    <citation type="submission" date="2024-01" db="EMBL/GenBank/DDBJ databases">
        <title>Genomic insights into the taxonomy and metabolism of the cyanobacterium Pannus brasiliensis CCIBt3594.</title>
        <authorList>
            <person name="Machado M."/>
            <person name="Botero N.B."/>
            <person name="Andreote A.P.D."/>
            <person name="Feitosa A.M.T."/>
            <person name="Popin R."/>
            <person name="Sivonen K."/>
            <person name="Fiore M.F."/>
        </authorList>
    </citation>
    <scope>NUCLEOTIDE SEQUENCE [LARGE SCALE GENOMIC DNA]</scope>
    <source>
        <strain evidence="10 11">CCIBt3594</strain>
    </source>
</reference>
<evidence type="ECO:0000256" key="4">
    <source>
        <dbReference type="ARBA" id="ARBA00022475"/>
    </source>
</evidence>
<dbReference type="EMBL" id="JBAFSM010000006">
    <property type="protein sequence ID" value="MEG3436503.1"/>
    <property type="molecule type" value="Genomic_DNA"/>
</dbReference>
<dbReference type="AlphaFoldDB" id="A0AAW9QSN9"/>
<evidence type="ECO:0000256" key="2">
    <source>
        <dbReference type="ARBA" id="ARBA00004651"/>
    </source>
</evidence>
<dbReference type="InterPro" id="IPR050980">
    <property type="entry name" value="2C_sensor_his_kinase"/>
</dbReference>
<keyword evidence="6" id="KW-0547">Nucleotide-binding</keyword>
<gene>
    <name evidence="10" type="ORF">V0288_05175</name>
</gene>
<dbReference type="PANTHER" id="PTHR44936:SF10">
    <property type="entry name" value="SENSOR PROTEIN RSTB"/>
    <property type="match status" value="1"/>
</dbReference>
<dbReference type="Gene3D" id="1.10.287.130">
    <property type="match status" value="1"/>
</dbReference>
<dbReference type="EC" id="2.7.13.3" evidence="3"/>
<dbReference type="InterPro" id="IPR003661">
    <property type="entry name" value="HisK_dim/P_dom"/>
</dbReference>
<dbReference type="SUPFAM" id="SSF55874">
    <property type="entry name" value="ATPase domain of HSP90 chaperone/DNA topoisomerase II/histidine kinase"/>
    <property type="match status" value="1"/>
</dbReference>
<evidence type="ECO:0000256" key="8">
    <source>
        <dbReference type="ARBA" id="ARBA00022840"/>
    </source>
</evidence>
<dbReference type="PROSITE" id="PS50109">
    <property type="entry name" value="HIS_KIN"/>
    <property type="match status" value="1"/>
</dbReference>
<dbReference type="GO" id="GO:0005886">
    <property type="term" value="C:plasma membrane"/>
    <property type="evidence" value="ECO:0007669"/>
    <property type="project" value="UniProtKB-SubCell"/>
</dbReference>
<evidence type="ECO:0000256" key="7">
    <source>
        <dbReference type="ARBA" id="ARBA00022777"/>
    </source>
</evidence>
<proteinExistence type="predicted"/>
<dbReference type="InterPro" id="IPR036097">
    <property type="entry name" value="HisK_dim/P_sf"/>
</dbReference>
<sequence>MLERSLGKLSDIFRVGDVSPSETATLDSPYPNLGEWVTRARSRAEGEWFGAIASLESLLGQTGDPDTPDRGLLLSGPTAMIRDPIALEGLSVGIFSVKACKQLRWLGFELPSSENHAGETTTANISEYPLLPNDPIANERFCLVITPAFSLLLVLGEDEWGLPALHFSFDPAIVRQGWECLRERLSLTRHPRLSELTGSIEKTGFHPPDYRLVSEFSRNLLKHLPIPLAIEDKKTKLCSSADDRREEKNGEAIENPQGLDLELLRALTHEIRTPLTTIRTITRLLLKRAKVTEDVQKHLETIDTECSEQIDRMELIFRAAELGINPIADRPVQLVPISLDRVFQDSVPRWQKQAKRRNVSLEVTLPKKLPSVISDPDLLDRMLSGIMEKCTRGVNGGGRVRVQVSTAGNQLKLQFHARSGQQNQPLKALGQVLMFQPETGSLSLNMNVTKNLFQALGGKFIVRQKPEEEEVLTVFLPLGRGK</sequence>
<dbReference type="InterPro" id="IPR036890">
    <property type="entry name" value="HATPase_C_sf"/>
</dbReference>
<dbReference type="RefSeq" id="WP_332863958.1">
    <property type="nucleotide sequence ID" value="NZ_JBAFSM010000006.1"/>
</dbReference>
<comment type="subcellular location">
    <subcellularLocation>
        <location evidence="2">Cell membrane</location>
        <topology evidence="2">Multi-pass membrane protein</topology>
    </subcellularLocation>
</comment>
<dbReference type="Pfam" id="PF00512">
    <property type="entry name" value="HisKA"/>
    <property type="match status" value="1"/>
</dbReference>
<evidence type="ECO:0000313" key="11">
    <source>
        <dbReference type="Proteomes" id="UP001328733"/>
    </source>
</evidence>
<dbReference type="PANTHER" id="PTHR44936">
    <property type="entry name" value="SENSOR PROTEIN CREC"/>
    <property type="match status" value="1"/>
</dbReference>
<dbReference type="Gene3D" id="3.30.565.10">
    <property type="entry name" value="Histidine kinase-like ATPase, C-terminal domain"/>
    <property type="match status" value="1"/>
</dbReference>
<evidence type="ECO:0000256" key="3">
    <source>
        <dbReference type="ARBA" id="ARBA00012438"/>
    </source>
</evidence>
<organism evidence="10 11">
    <name type="scientific">Pannus brasiliensis CCIBt3594</name>
    <dbReference type="NCBI Taxonomy" id="1427578"/>
    <lineage>
        <taxon>Bacteria</taxon>
        <taxon>Bacillati</taxon>
        <taxon>Cyanobacteriota</taxon>
        <taxon>Cyanophyceae</taxon>
        <taxon>Oscillatoriophycideae</taxon>
        <taxon>Chroococcales</taxon>
        <taxon>Microcystaceae</taxon>
        <taxon>Pannus</taxon>
    </lineage>
</organism>
<dbReference type="GO" id="GO:0005524">
    <property type="term" value="F:ATP binding"/>
    <property type="evidence" value="ECO:0007669"/>
    <property type="project" value="UniProtKB-KW"/>
</dbReference>
<comment type="caution">
    <text evidence="10">The sequence shown here is derived from an EMBL/GenBank/DDBJ whole genome shotgun (WGS) entry which is preliminary data.</text>
</comment>
<comment type="catalytic activity">
    <reaction evidence="1">
        <text>ATP + protein L-histidine = ADP + protein N-phospho-L-histidine.</text>
        <dbReference type="EC" id="2.7.13.3"/>
    </reaction>
</comment>
<dbReference type="InterPro" id="IPR005467">
    <property type="entry name" value="His_kinase_dom"/>
</dbReference>
<evidence type="ECO:0000256" key="6">
    <source>
        <dbReference type="ARBA" id="ARBA00022741"/>
    </source>
</evidence>
<accession>A0AAW9QSN9</accession>
<keyword evidence="8" id="KW-0067">ATP-binding</keyword>
<protein>
    <recommendedName>
        <fullName evidence="3">histidine kinase</fullName>
        <ecNumber evidence="3">2.7.13.3</ecNumber>
    </recommendedName>
</protein>
<keyword evidence="5" id="KW-0808">Transferase</keyword>